<comment type="caution">
    <text evidence="2">The sequence shown here is derived from an EMBL/GenBank/DDBJ whole genome shotgun (WGS) entry which is preliminary data.</text>
</comment>
<dbReference type="Proteomes" id="UP000198211">
    <property type="component" value="Unassembled WGS sequence"/>
</dbReference>
<organism evidence="2 3">
    <name type="scientific">Phytophthora megakarya</name>
    <dbReference type="NCBI Taxonomy" id="4795"/>
    <lineage>
        <taxon>Eukaryota</taxon>
        <taxon>Sar</taxon>
        <taxon>Stramenopiles</taxon>
        <taxon>Oomycota</taxon>
        <taxon>Peronosporomycetes</taxon>
        <taxon>Peronosporales</taxon>
        <taxon>Peronosporaceae</taxon>
        <taxon>Phytophthora</taxon>
    </lineage>
</organism>
<dbReference type="AlphaFoldDB" id="A0A225UV62"/>
<keyword evidence="3" id="KW-1185">Reference proteome</keyword>
<dbReference type="EMBL" id="NBNE01011225">
    <property type="protein sequence ID" value="OWY96787.1"/>
    <property type="molecule type" value="Genomic_DNA"/>
</dbReference>
<reference evidence="3" key="1">
    <citation type="submission" date="2017-03" db="EMBL/GenBank/DDBJ databases">
        <title>Phytopthora megakarya and P. palmivora, two closely related causual agents of cacao black pod achieved similar genome size and gene model numbers by different mechanisms.</title>
        <authorList>
            <person name="Ali S."/>
            <person name="Shao J."/>
            <person name="Larry D.J."/>
            <person name="Kronmiller B."/>
            <person name="Shen D."/>
            <person name="Strem M.D."/>
            <person name="Melnick R.L."/>
            <person name="Guiltinan M.J."/>
            <person name="Tyler B.M."/>
            <person name="Meinhardt L.W."/>
            <person name="Bailey B.A."/>
        </authorList>
    </citation>
    <scope>NUCLEOTIDE SEQUENCE [LARGE SCALE GENOMIC DNA]</scope>
    <source>
        <strain evidence="3">zdho120</strain>
    </source>
</reference>
<name>A0A225UV62_9STRA</name>
<evidence type="ECO:0000313" key="2">
    <source>
        <dbReference type="EMBL" id="OWY96787.1"/>
    </source>
</evidence>
<sequence length="194" mass="22475">MNQGLTKRQQTWSYLKKELLKRCGPKKNKAAAEWRVNNRSKLYGESYNDFAAGLRNAADRYRVSERVFLAQQYRYLDMTPRQLVKLDPRPSTLEEAVAKTTDPADNAMQGVRALAQAFPLSPRRSWPRNSLHKPTRSVNDYAVIYKTLPGRKWNGRFWEKVSTNRKVRRSPSTPSAEARKSRAKRTRDDSGDEE</sequence>
<accession>A0A225UV62</accession>
<protein>
    <submittedName>
        <fullName evidence="2">Uncharacterized protein</fullName>
    </submittedName>
</protein>
<evidence type="ECO:0000256" key="1">
    <source>
        <dbReference type="SAM" id="MobiDB-lite"/>
    </source>
</evidence>
<dbReference type="OrthoDB" id="8963689at2759"/>
<evidence type="ECO:0000313" key="3">
    <source>
        <dbReference type="Proteomes" id="UP000198211"/>
    </source>
</evidence>
<gene>
    <name evidence="2" type="ORF">PHMEG_00032860</name>
</gene>
<feature type="region of interest" description="Disordered" evidence="1">
    <location>
        <begin position="159"/>
        <end position="194"/>
    </location>
</feature>
<proteinExistence type="predicted"/>